<reference evidence="4 5" key="1">
    <citation type="submission" date="2024-02" db="EMBL/GenBank/DDBJ databases">
        <title>Discinaceae phylogenomics.</title>
        <authorList>
            <person name="Dirks A.C."/>
            <person name="James T.Y."/>
        </authorList>
    </citation>
    <scope>NUCLEOTIDE SEQUENCE [LARGE SCALE GENOMIC DNA]</scope>
    <source>
        <strain evidence="4 5">ACD0624</strain>
    </source>
</reference>
<name>A0ABR3GNN3_9PEZI</name>
<dbReference type="PANTHER" id="PTHR28108:SF1">
    <property type="entry name" value="SWR1-COMPLEX PROTEIN 3"/>
    <property type="match status" value="1"/>
</dbReference>
<sequence length="895" mass="98870">MVEKRKRYVIVRESAQVKRRSTSPALATTTPEVPARSLAPDVPTSFAKDGPLPVVPNRQKEGLLLKDYKSVAESKVMTESLIRSQRKWVDGDIFEKFWTKPLKSRKLDPIEMEKNPSRDCMTKLGNCTLSCKPHKFEIRLFGVLEPVKAPQAPQAPLAQQQQQPVQLPLQAQFQSPAPGTPMAMTPGPQYGNTPQHPPHPNSGAHTIPVHQPATFYVPPQQLPPPQTPAIPSSQVQGPPRQLPPPDFIIPAPPPNAPPPNFIVPGQPPNPHIQQIYHQQSDNQHMPAQNMVQQVSPRPDPVIQSLAVRAASDPELKALMRIVASGKATTEQLKIFQGHIDALTPATSPPIVPTVSRPRSLAPSQGSAGAPVPARQAAPQQMHPQHSQHQQHLHHQHQQSQYLQHQQHHQHLQHQQHPHLQYAPHPQYSQQQQSQLLPHRPAQYSQPQPQIVHAPTKPRPFPQPPKQEITSVVFEFVDSYSQGDRFIFPKYTILEYVKNGTMVKASFVVTRKPVDDLDEYYQPITIVLESMSPRTLEILQKVVADQETTCKHMKHLMETRKRAGDSFLVFRLRRDPGEVVPNRPEVQERIELPPQKAIRESRVRRDTSTPARDSKGSADHTPQPVPPSRPRVKTVKKALPKEQPQIVTPTTNNEPSSIVPTTPIPRTPRQPKPPRSRKGRIADPTKSCSLCNTSKTSLWRKADINGENVTVCNACGIKWKTGTQRAAQVATAQATGQPSPGMGSRENSTSGDVRPTSEQLLSGGPQMQFHPFAQGFGAPQRGGEQLAFPTTIGATQVGQVYQQPFSGYQGQEGALPTQQHQKQISSQQDSNTHQTQYPKNAETASRLSTLDEQKESQLSATSLIVASHVAAHQPQPPAAPAPTSRGPSEGMTPAGS</sequence>
<proteinExistence type="predicted"/>
<dbReference type="InterPro" id="IPR000679">
    <property type="entry name" value="Znf_GATA"/>
</dbReference>
<dbReference type="InterPro" id="IPR057558">
    <property type="entry name" value="Swc3_dom"/>
</dbReference>
<dbReference type="PANTHER" id="PTHR28108">
    <property type="entry name" value="SWR1-COMPLEX PROTEIN 3"/>
    <property type="match status" value="1"/>
</dbReference>
<dbReference type="SUPFAM" id="SSF57716">
    <property type="entry name" value="Glucocorticoid receptor-like (DNA-binding domain)"/>
    <property type="match status" value="1"/>
</dbReference>
<feature type="region of interest" description="Disordered" evidence="2">
    <location>
        <begin position="19"/>
        <end position="42"/>
    </location>
</feature>
<keyword evidence="1" id="KW-0862">Zinc</keyword>
<feature type="region of interest" description="Disordered" evidence="2">
    <location>
        <begin position="342"/>
        <end position="449"/>
    </location>
</feature>
<feature type="domain" description="GATA-type" evidence="3">
    <location>
        <begin position="681"/>
        <end position="719"/>
    </location>
</feature>
<accession>A0ABR3GNN3</accession>
<feature type="region of interest" description="Disordered" evidence="2">
    <location>
        <begin position="806"/>
        <end position="895"/>
    </location>
</feature>
<feature type="compositionally biased region" description="Pro residues" evidence="2">
    <location>
        <begin position="661"/>
        <end position="670"/>
    </location>
</feature>
<evidence type="ECO:0000313" key="5">
    <source>
        <dbReference type="Proteomes" id="UP001447188"/>
    </source>
</evidence>
<dbReference type="InterPro" id="IPR037651">
    <property type="entry name" value="Swc3"/>
</dbReference>
<keyword evidence="1" id="KW-0479">Metal-binding</keyword>
<feature type="region of interest" description="Disordered" evidence="2">
    <location>
        <begin position="173"/>
        <end position="240"/>
    </location>
</feature>
<dbReference type="Pfam" id="PF24707">
    <property type="entry name" value="Swc3"/>
    <property type="match status" value="1"/>
</dbReference>
<dbReference type="Gene3D" id="3.30.50.10">
    <property type="entry name" value="Erythroid Transcription Factor GATA-1, subunit A"/>
    <property type="match status" value="1"/>
</dbReference>
<evidence type="ECO:0000259" key="3">
    <source>
        <dbReference type="PROSITE" id="PS50114"/>
    </source>
</evidence>
<feature type="compositionally biased region" description="Polar residues" evidence="2">
    <location>
        <begin position="22"/>
        <end position="31"/>
    </location>
</feature>
<dbReference type="CDD" id="cd00202">
    <property type="entry name" value="ZnF_GATA"/>
    <property type="match status" value="1"/>
</dbReference>
<comment type="caution">
    <text evidence="4">The sequence shown here is derived from an EMBL/GenBank/DDBJ whole genome shotgun (WGS) entry which is preliminary data.</text>
</comment>
<dbReference type="SMART" id="SM00401">
    <property type="entry name" value="ZnF_GATA"/>
    <property type="match status" value="1"/>
</dbReference>
<evidence type="ECO:0000256" key="2">
    <source>
        <dbReference type="SAM" id="MobiDB-lite"/>
    </source>
</evidence>
<feature type="compositionally biased region" description="Basic residues" evidence="2">
    <location>
        <begin position="405"/>
        <end position="416"/>
    </location>
</feature>
<dbReference type="Pfam" id="PF00320">
    <property type="entry name" value="GATA"/>
    <property type="match status" value="1"/>
</dbReference>
<feature type="compositionally biased region" description="Polar residues" evidence="2">
    <location>
        <begin position="830"/>
        <end position="847"/>
    </location>
</feature>
<dbReference type="Proteomes" id="UP001447188">
    <property type="component" value="Unassembled WGS sequence"/>
</dbReference>
<dbReference type="EMBL" id="JBBBZM010000033">
    <property type="protein sequence ID" value="KAL0637534.1"/>
    <property type="molecule type" value="Genomic_DNA"/>
</dbReference>
<keyword evidence="5" id="KW-1185">Reference proteome</keyword>
<feature type="region of interest" description="Disordered" evidence="2">
    <location>
        <begin position="577"/>
        <end position="686"/>
    </location>
</feature>
<feature type="region of interest" description="Disordered" evidence="2">
    <location>
        <begin position="729"/>
        <end position="784"/>
    </location>
</feature>
<dbReference type="PROSITE" id="PS50114">
    <property type="entry name" value="GATA_ZN_FINGER_2"/>
    <property type="match status" value="1"/>
</dbReference>
<evidence type="ECO:0000256" key="1">
    <source>
        <dbReference type="PROSITE-ProRule" id="PRU00094"/>
    </source>
</evidence>
<feature type="compositionally biased region" description="Low complexity" evidence="2">
    <location>
        <begin position="367"/>
        <end position="387"/>
    </location>
</feature>
<feature type="compositionally biased region" description="Polar residues" evidence="2">
    <location>
        <begin position="644"/>
        <end position="653"/>
    </location>
</feature>
<feature type="compositionally biased region" description="Basic and acidic residues" evidence="2">
    <location>
        <begin position="584"/>
        <end position="617"/>
    </location>
</feature>
<feature type="compositionally biased region" description="Low complexity" evidence="2">
    <location>
        <begin position="817"/>
        <end position="829"/>
    </location>
</feature>
<organism evidence="4 5">
    <name type="scientific">Discina gigas</name>
    <dbReference type="NCBI Taxonomy" id="1032678"/>
    <lineage>
        <taxon>Eukaryota</taxon>
        <taxon>Fungi</taxon>
        <taxon>Dikarya</taxon>
        <taxon>Ascomycota</taxon>
        <taxon>Pezizomycotina</taxon>
        <taxon>Pezizomycetes</taxon>
        <taxon>Pezizales</taxon>
        <taxon>Discinaceae</taxon>
        <taxon>Discina</taxon>
    </lineage>
</organism>
<protein>
    <recommendedName>
        <fullName evidence="3">GATA-type domain-containing protein</fullName>
    </recommendedName>
</protein>
<gene>
    <name evidence="4" type="ORF">Q9L58_003423</name>
</gene>
<dbReference type="InterPro" id="IPR013088">
    <property type="entry name" value="Znf_NHR/GATA"/>
</dbReference>
<evidence type="ECO:0000313" key="4">
    <source>
        <dbReference type="EMBL" id="KAL0637534.1"/>
    </source>
</evidence>
<feature type="compositionally biased region" description="Polar residues" evidence="2">
    <location>
        <begin position="744"/>
        <end position="759"/>
    </location>
</feature>
<feature type="compositionally biased region" description="Low complexity" evidence="2">
    <location>
        <begin position="417"/>
        <end position="438"/>
    </location>
</feature>
<keyword evidence="1" id="KW-0863">Zinc-finger</keyword>